<feature type="chain" id="PRO_5011494942" evidence="2">
    <location>
        <begin position="26"/>
        <end position="433"/>
    </location>
</feature>
<feature type="transmembrane region" description="Helical" evidence="1">
    <location>
        <begin position="181"/>
        <end position="201"/>
    </location>
</feature>
<keyword evidence="2" id="KW-0732">Signal</keyword>
<keyword evidence="1" id="KW-0472">Membrane</keyword>
<dbReference type="InterPro" id="IPR011623">
    <property type="entry name" value="7TMR_DISM_rcpt_extracell_dom1"/>
</dbReference>
<dbReference type="OrthoDB" id="1423375at2"/>
<dbReference type="RefSeq" id="WP_093142801.1">
    <property type="nucleotide sequence ID" value="NZ_BMWO01000002.1"/>
</dbReference>
<feature type="signal peptide" evidence="2">
    <location>
        <begin position="1"/>
        <end position="25"/>
    </location>
</feature>
<dbReference type="STRING" id="227084.SAMN05421855_102374"/>
<name>A0A1G7F750_9FLAO</name>
<feature type="transmembrane region" description="Helical" evidence="1">
    <location>
        <begin position="270"/>
        <end position="288"/>
    </location>
</feature>
<organism evidence="4 5">
    <name type="scientific">Ulvibacter litoralis</name>
    <dbReference type="NCBI Taxonomy" id="227084"/>
    <lineage>
        <taxon>Bacteria</taxon>
        <taxon>Pseudomonadati</taxon>
        <taxon>Bacteroidota</taxon>
        <taxon>Flavobacteriia</taxon>
        <taxon>Flavobacteriales</taxon>
        <taxon>Flavobacteriaceae</taxon>
        <taxon>Ulvibacter</taxon>
    </lineage>
</organism>
<evidence type="ECO:0000259" key="3">
    <source>
        <dbReference type="Pfam" id="PF07695"/>
    </source>
</evidence>
<dbReference type="Proteomes" id="UP000199321">
    <property type="component" value="Unassembled WGS sequence"/>
</dbReference>
<gene>
    <name evidence="4" type="ORF">SAMN05421855_102374</name>
</gene>
<accession>A0A1G7F750</accession>
<evidence type="ECO:0000313" key="5">
    <source>
        <dbReference type="Proteomes" id="UP000199321"/>
    </source>
</evidence>
<feature type="transmembrane region" description="Helical" evidence="1">
    <location>
        <begin position="239"/>
        <end position="263"/>
    </location>
</feature>
<keyword evidence="1" id="KW-1133">Transmembrane helix</keyword>
<keyword evidence="5" id="KW-1185">Reference proteome</keyword>
<sequence length="433" mass="48864">MRSQILPPVLCFLLAALCSSTPSYSAIKLVDFKAKESVNKGVKNTKAIENVLDISTIAAQSTPSIDTPEKSVLNAEGTTNTKLEKATFEANSYKNTEKNTSETAISKVDIIQPDKATTNLFLQGLFYGFTIMVILLNVVCFFLFEEKNYLLYSIALTTVAATILFSDNLFPFIGITGIENIGAMQTTLFLIATISSAAFASKFLSIEEFFPKVKWIAAALLSVALVTTFTSWISEASLFTGIANASLMAVLLLYFSAGVVLFSKKNYVKFYVIAFAIPMLFSFDYFVLKNLGIHFLFTESVHLKVATTIEMLIITYAVMYRMGAIKEEHVIRQTEMRIFLQRQEVINRSNTEKIMQDMYLENLIMQYDLDGLEIKLLQYISEGKDNAKIARKLKTTEPEIEELTKELYFKLDIGEQVKEDYRMVETQPDYIYN</sequence>
<feature type="transmembrane region" description="Helical" evidence="1">
    <location>
        <begin position="213"/>
        <end position="233"/>
    </location>
</feature>
<proteinExistence type="predicted"/>
<feature type="domain" description="7TM-DISM receptor extracellular" evidence="3">
    <location>
        <begin position="121"/>
        <end position="321"/>
    </location>
</feature>
<reference evidence="4 5" key="1">
    <citation type="submission" date="2016-10" db="EMBL/GenBank/DDBJ databases">
        <authorList>
            <person name="de Groot N.N."/>
        </authorList>
    </citation>
    <scope>NUCLEOTIDE SEQUENCE [LARGE SCALE GENOMIC DNA]</scope>
    <source>
        <strain evidence="4 5">DSM 16195</strain>
    </source>
</reference>
<dbReference type="Pfam" id="PF07695">
    <property type="entry name" value="7TMR-DISM_7TM"/>
    <property type="match status" value="1"/>
</dbReference>
<feature type="transmembrane region" description="Helical" evidence="1">
    <location>
        <begin position="151"/>
        <end position="175"/>
    </location>
</feature>
<evidence type="ECO:0000256" key="1">
    <source>
        <dbReference type="SAM" id="Phobius"/>
    </source>
</evidence>
<feature type="transmembrane region" description="Helical" evidence="1">
    <location>
        <begin position="125"/>
        <end position="144"/>
    </location>
</feature>
<evidence type="ECO:0000313" key="4">
    <source>
        <dbReference type="EMBL" id="SDE71656.1"/>
    </source>
</evidence>
<dbReference type="EMBL" id="FNBA01000002">
    <property type="protein sequence ID" value="SDE71656.1"/>
    <property type="molecule type" value="Genomic_DNA"/>
</dbReference>
<protein>
    <submittedName>
        <fullName evidence="4">7TM diverse intracellular signalling</fullName>
    </submittedName>
</protein>
<keyword evidence="1" id="KW-0812">Transmembrane</keyword>
<feature type="transmembrane region" description="Helical" evidence="1">
    <location>
        <begin position="300"/>
        <end position="319"/>
    </location>
</feature>
<evidence type="ECO:0000256" key="2">
    <source>
        <dbReference type="SAM" id="SignalP"/>
    </source>
</evidence>
<dbReference type="AlphaFoldDB" id="A0A1G7F750"/>